<dbReference type="AlphaFoldDB" id="A0A640VXS1"/>
<dbReference type="Gene3D" id="6.10.340.10">
    <property type="match status" value="1"/>
</dbReference>
<keyword evidence="13" id="KW-1185">Reference proteome</keyword>
<dbReference type="SMART" id="SM00304">
    <property type="entry name" value="HAMP"/>
    <property type="match status" value="1"/>
</dbReference>
<gene>
    <name evidence="12" type="ORF">So717_39130</name>
</gene>
<accession>A0A640VXS1</accession>
<protein>
    <recommendedName>
        <fullName evidence="3">histidine kinase</fullName>
        <ecNumber evidence="3">2.7.13.3</ecNumber>
    </recommendedName>
</protein>
<comment type="catalytic activity">
    <reaction evidence="1">
        <text>ATP + protein L-histidine = ADP + protein N-phospho-L-histidine.</text>
        <dbReference type="EC" id="2.7.13.3"/>
    </reaction>
</comment>
<evidence type="ECO:0000313" key="12">
    <source>
        <dbReference type="EMBL" id="GFE52160.1"/>
    </source>
</evidence>
<evidence type="ECO:0000256" key="2">
    <source>
        <dbReference type="ARBA" id="ARBA00004370"/>
    </source>
</evidence>
<keyword evidence="5" id="KW-0808">Transferase</keyword>
<organism evidence="12 13">
    <name type="scientific">Roseobacter cerasinus</name>
    <dbReference type="NCBI Taxonomy" id="2602289"/>
    <lineage>
        <taxon>Bacteria</taxon>
        <taxon>Pseudomonadati</taxon>
        <taxon>Pseudomonadota</taxon>
        <taxon>Alphaproteobacteria</taxon>
        <taxon>Rhodobacterales</taxon>
        <taxon>Roseobacteraceae</taxon>
        <taxon>Roseobacter</taxon>
    </lineage>
</organism>
<dbReference type="Gene3D" id="1.10.287.130">
    <property type="match status" value="1"/>
</dbReference>
<evidence type="ECO:0000256" key="1">
    <source>
        <dbReference type="ARBA" id="ARBA00000085"/>
    </source>
</evidence>
<keyword evidence="9" id="KW-0472">Membrane</keyword>
<feature type="domain" description="HAMP" evidence="11">
    <location>
        <begin position="328"/>
        <end position="380"/>
    </location>
</feature>
<dbReference type="SMART" id="SM00388">
    <property type="entry name" value="HisKA"/>
    <property type="match status" value="1"/>
</dbReference>
<evidence type="ECO:0000313" key="13">
    <source>
        <dbReference type="Proteomes" id="UP000436522"/>
    </source>
</evidence>
<dbReference type="SUPFAM" id="SSF47384">
    <property type="entry name" value="Homodimeric domain of signal transducing histidine kinase"/>
    <property type="match status" value="1"/>
</dbReference>
<dbReference type="InterPro" id="IPR003661">
    <property type="entry name" value="HisK_dim/P_dom"/>
</dbReference>
<evidence type="ECO:0000256" key="8">
    <source>
        <dbReference type="SAM" id="Coils"/>
    </source>
</evidence>
<dbReference type="PANTHER" id="PTHR43711">
    <property type="entry name" value="TWO-COMPONENT HISTIDINE KINASE"/>
    <property type="match status" value="1"/>
</dbReference>
<evidence type="ECO:0000256" key="9">
    <source>
        <dbReference type="SAM" id="Phobius"/>
    </source>
</evidence>
<keyword evidence="4" id="KW-0597">Phosphoprotein</keyword>
<dbReference type="Pfam" id="PF00672">
    <property type="entry name" value="HAMP"/>
    <property type="match status" value="1"/>
</dbReference>
<reference evidence="12 13" key="1">
    <citation type="submission" date="2019-12" db="EMBL/GenBank/DDBJ databases">
        <title>Roseobacter cerasinus sp. nov., isolated from seawater around aquaculture.</title>
        <authorList>
            <person name="Muramatsu S."/>
            <person name="Takabe Y."/>
            <person name="Mori K."/>
            <person name="Takaichi S."/>
            <person name="Hanada S."/>
        </authorList>
    </citation>
    <scope>NUCLEOTIDE SEQUENCE [LARGE SCALE GENOMIC DNA]</scope>
    <source>
        <strain evidence="12 13">AI77</strain>
    </source>
</reference>
<dbReference type="EMBL" id="BLIV01000010">
    <property type="protein sequence ID" value="GFE52160.1"/>
    <property type="molecule type" value="Genomic_DNA"/>
</dbReference>
<comment type="caution">
    <text evidence="12">The sequence shown here is derived from an EMBL/GenBank/DDBJ whole genome shotgun (WGS) entry which is preliminary data.</text>
</comment>
<dbReference type="InterPro" id="IPR004358">
    <property type="entry name" value="Sig_transdc_His_kin-like_C"/>
</dbReference>
<dbReference type="PROSITE" id="PS50109">
    <property type="entry name" value="HIS_KIN"/>
    <property type="match status" value="1"/>
</dbReference>
<comment type="subcellular location">
    <subcellularLocation>
        <location evidence="2">Membrane</location>
    </subcellularLocation>
</comment>
<dbReference type="InterPro" id="IPR036097">
    <property type="entry name" value="HisK_dim/P_sf"/>
</dbReference>
<dbReference type="InterPro" id="IPR003594">
    <property type="entry name" value="HATPase_dom"/>
</dbReference>
<evidence type="ECO:0000256" key="7">
    <source>
        <dbReference type="ARBA" id="ARBA00023012"/>
    </source>
</evidence>
<feature type="coiled-coil region" evidence="8">
    <location>
        <begin position="105"/>
        <end position="132"/>
    </location>
</feature>
<sequence>MQLRQISAAQKALNDRALPALIQTQTVERSLNDMFLALERATYAENEVDLRTTQMELADRITLFRTAIHEAARIQGRANPSAALMAEFTELEITITQLVAGQRQLFETETRLARLRDELEDIGARASEALTKLRYDTTVQIESILTSARSGVISQTDTIDQLFSDLFLASLNLASLKTDLDAVIDLSLSATDSDSAELDRGLNAHLEMSLNRMAAVLSQLSASPQRRSLASLTLRLNDLILADEGLLAIAEAKSTYRDELLDLRVARADITREVKQFIDIMAADANLLVADRSKRLSDATRLLSIVLMVCVFLAAMATLLGNSIVIEKQINRRMEKLREAVCAIADGDLDHPIDIAGNDELADIAQALHIFKQNAEELRRSNVDLERFAYVAAHDLRSPLRAVQDLVDWTLDDEQTALSEESRSYMDMAQSRARRLDRLLTDLLDYARTGQERHVMTEVDVEDLVTQVSAMISPPKSFQISFEGDLPVLRTFKTPLTQILINLISNAIKHHDRADGKVVVSARQDLNRLVLEVSDDGPGIPVKYQNRIFELFQTLRPRDEVEGSGIGLAIIEKILERYGSHLAVVSDPETKRGAAFRFDFPIDHIVETSVRPSATAA</sequence>
<feature type="domain" description="Histidine kinase" evidence="10">
    <location>
        <begin position="391"/>
        <end position="604"/>
    </location>
</feature>
<dbReference type="EC" id="2.7.13.3" evidence="3"/>
<dbReference type="InterPro" id="IPR050736">
    <property type="entry name" value="Sensor_HK_Regulatory"/>
</dbReference>
<dbReference type="SUPFAM" id="SSF55874">
    <property type="entry name" value="ATPase domain of HSP90 chaperone/DNA topoisomerase II/histidine kinase"/>
    <property type="match status" value="1"/>
</dbReference>
<keyword evidence="6" id="KW-0418">Kinase</keyword>
<dbReference type="CDD" id="cd00075">
    <property type="entry name" value="HATPase"/>
    <property type="match status" value="1"/>
</dbReference>
<keyword evidence="9" id="KW-1133">Transmembrane helix</keyword>
<evidence type="ECO:0000256" key="3">
    <source>
        <dbReference type="ARBA" id="ARBA00012438"/>
    </source>
</evidence>
<evidence type="ECO:0000256" key="4">
    <source>
        <dbReference type="ARBA" id="ARBA00022553"/>
    </source>
</evidence>
<keyword evidence="9" id="KW-0812">Transmembrane</keyword>
<keyword evidence="7" id="KW-0902">Two-component regulatory system</keyword>
<dbReference type="GO" id="GO:0016020">
    <property type="term" value="C:membrane"/>
    <property type="evidence" value="ECO:0007669"/>
    <property type="project" value="UniProtKB-SubCell"/>
</dbReference>
<dbReference type="Pfam" id="PF00512">
    <property type="entry name" value="HisKA"/>
    <property type="match status" value="1"/>
</dbReference>
<dbReference type="Gene3D" id="3.30.565.10">
    <property type="entry name" value="Histidine kinase-like ATPase, C-terminal domain"/>
    <property type="match status" value="1"/>
</dbReference>
<dbReference type="PRINTS" id="PR00344">
    <property type="entry name" value="BCTRLSENSOR"/>
</dbReference>
<dbReference type="InterPro" id="IPR003660">
    <property type="entry name" value="HAMP_dom"/>
</dbReference>
<proteinExistence type="predicted"/>
<dbReference type="PROSITE" id="PS50885">
    <property type="entry name" value="HAMP"/>
    <property type="match status" value="1"/>
</dbReference>
<dbReference type="PANTHER" id="PTHR43711:SF31">
    <property type="entry name" value="HISTIDINE KINASE"/>
    <property type="match status" value="1"/>
</dbReference>
<evidence type="ECO:0000256" key="5">
    <source>
        <dbReference type="ARBA" id="ARBA00022679"/>
    </source>
</evidence>
<feature type="transmembrane region" description="Helical" evidence="9">
    <location>
        <begin position="302"/>
        <end position="326"/>
    </location>
</feature>
<dbReference type="SUPFAM" id="SSF158472">
    <property type="entry name" value="HAMP domain-like"/>
    <property type="match status" value="1"/>
</dbReference>
<evidence type="ECO:0000259" key="10">
    <source>
        <dbReference type="PROSITE" id="PS50109"/>
    </source>
</evidence>
<name>A0A640VXS1_9RHOB</name>
<dbReference type="SMART" id="SM00387">
    <property type="entry name" value="HATPase_c"/>
    <property type="match status" value="1"/>
</dbReference>
<dbReference type="InterPro" id="IPR036890">
    <property type="entry name" value="HATPase_C_sf"/>
</dbReference>
<evidence type="ECO:0000259" key="11">
    <source>
        <dbReference type="PROSITE" id="PS50885"/>
    </source>
</evidence>
<dbReference type="Proteomes" id="UP000436522">
    <property type="component" value="Unassembled WGS sequence"/>
</dbReference>
<evidence type="ECO:0000256" key="6">
    <source>
        <dbReference type="ARBA" id="ARBA00022777"/>
    </source>
</evidence>
<dbReference type="CDD" id="cd06225">
    <property type="entry name" value="HAMP"/>
    <property type="match status" value="1"/>
</dbReference>
<dbReference type="InterPro" id="IPR005467">
    <property type="entry name" value="His_kinase_dom"/>
</dbReference>
<dbReference type="GO" id="GO:0000155">
    <property type="term" value="F:phosphorelay sensor kinase activity"/>
    <property type="evidence" value="ECO:0007669"/>
    <property type="project" value="InterPro"/>
</dbReference>
<dbReference type="Pfam" id="PF02518">
    <property type="entry name" value="HATPase_c"/>
    <property type="match status" value="1"/>
</dbReference>
<keyword evidence="8" id="KW-0175">Coiled coil</keyword>